<name>A0A316A934_9ACTN</name>
<protein>
    <submittedName>
        <fullName evidence="2">Winged helix-turn-helix protein</fullName>
    </submittedName>
</protein>
<keyword evidence="3" id="KW-1185">Reference proteome</keyword>
<proteinExistence type="predicted"/>
<gene>
    <name evidence="2" type="ORF">BXY45_113124</name>
</gene>
<evidence type="ECO:0000259" key="1">
    <source>
        <dbReference type="Pfam" id="PF13592"/>
    </source>
</evidence>
<dbReference type="Pfam" id="PF13592">
    <property type="entry name" value="HTH_33"/>
    <property type="match status" value="1"/>
</dbReference>
<feature type="non-terminal residue" evidence="2">
    <location>
        <position position="117"/>
    </location>
</feature>
<dbReference type="InterPro" id="IPR025959">
    <property type="entry name" value="Winged_HTH_dom"/>
</dbReference>
<dbReference type="EMBL" id="QGDQ01000013">
    <property type="protein sequence ID" value="PWJ53364.1"/>
    <property type="molecule type" value="Genomic_DNA"/>
</dbReference>
<dbReference type="AlphaFoldDB" id="A0A316A934"/>
<reference evidence="2 3" key="1">
    <citation type="submission" date="2018-03" db="EMBL/GenBank/DDBJ databases">
        <title>Genomic Encyclopedia of Archaeal and Bacterial Type Strains, Phase II (KMG-II): from individual species to whole genera.</title>
        <authorList>
            <person name="Goeker M."/>
        </authorList>
    </citation>
    <scope>NUCLEOTIDE SEQUENCE [LARGE SCALE GENOMIC DNA]</scope>
    <source>
        <strain evidence="2 3">DSM 44889</strain>
    </source>
</reference>
<evidence type="ECO:0000313" key="3">
    <source>
        <dbReference type="Proteomes" id="UP000245469"/>
    </source>
</evidence>
<organism evidence="2 3">
    <name type="scientific">Quadrisphaera granulorum</name>
    <dbReference type="NCBI Taxonomy" id="317664"/>
    <lineage>
        <taxon>Bacteria</taxon>
        <taxon>Bacillati</taxon>
        <taxon>Actinomycetota</taxon>
        <taxon>Actinomycetes</taxon>
        <taxon>Kineosporiales</taxon>
        <taxon>Kineosporiaceae</taxon>
        <taxon>Quadrisphaera</taxon>
    </lineage>
</organism>
<sequence>MSRIYALIVGHDPRQLQFEFALWTRELVAEMIARDFGVNLSLVSVGRLMKKMGLSVQRPLWRAWQQDPEAVQKWKTEEFPAIRAEVLRVASDVDVGVTADVDHRRQKGPTATAVGPL</sequence>
<evidence type="ECO:0000313" key="2">
    <source>
        <dbReference type="EMBL" id="PWJ53364.1"/>
    </source>
</evidence>
<feature type="domain" description="Winged helix-turn helix" evidence="1">
    <location>
        <begin position="19"/>
        <end position="77"/>
    </location>
</feature>
<dbReference type="Proteomes" id="UP000245469">
    <property type="component" value="Unassembled WGS sequence"/>
</dbReference>
<comment type="caution">
    <text evidence="2">The sequence shown here is derived from an EMBL/GenBank/DDBJ whole genome shotgun (WGS) entry which is preliminary data.</text>
</comment>
<accession>A0A316A934</accession>